<dbReference type="AlphaFoldDB" id="A0A813FIM0"/>
<organism evidence="2 3">
    <name type="scientific">Polarella glacialis</name>
    <name type="common">Dinoflagellate</name>
    <dbReference type="NCBI Taxonomy" id="89957"/>
    <lineage>
        <taxon>Eukaryota</taxon>
        <taxon>Sar</taxon>
        <taxon>Alveolata</taxon>
        <taxon>Dinophyceae</taxon>
        <taxon>Suessiales</taxon>
        <taxon>Suessiaceae</taxon>
        <taxon>Polarella</taxon>
    </lineage>
</organism>
<evidence type="ECO:0000313" key="2">
    <source>
        <dbReference type="EMBL" id="CAE8613240.1"/>
    </source>
</evidence>
<sequence length="404" mass="44117">MARASVEEEEDGLGREEEDRPSQKQAAMLYDACAADSPCKKKQRKLYVCGACGVECPLDMFGRHQFRKAAFLDLSQVPQQGLPPAAGDLSSHPEASSTSSTCAPAHLVRRCNTCVTQPCCACCEELPLTSFARGQMYRPSNRRRCRPCAVFTLICVRCCQPKPPEAFSRSEAKKRRAVPKVCVSCEQTNPHFERRYTVVLALGFQRGTLPGLPQETLRRIIALSEPGDEFMVVLHGRFECRLCDRSWHLRDSDVSDIDGHVQRSKEHKERLARLASGSLVRVPAAGPEADKLRRGLGVRGAICSAQQLEESRALVSLAEATARGIGIEALRAVGLPSDAAWAAPRVLRAAESLQEGSADIQPAALDAEVKSAQRHWKLYGHLSADGELDMEEVASLAAILSQGS</sequence>
<dbReference type="OrthoDB" id="407015at2759"/>
<feature type="region of interest" description="Disordered" evidence="1">
    <location>
        <begin position="1"/>
        <end position="23"/>
    </location>
</feature>
<dbReference type="Proteomes" id="UP000654075">
    <property type="component" value="Unassembled WGS sequence"/>
</dbReference>
<reference evidence="2" key="1">
    <citation type="submission" date="2021-02" db="EMBL/GenBank/DDBJ databases">
        <authorList>
            <person name="Dougan E. K."/>
            <person name="Rhodes N."/>
            <person name="Thang M."/>
            <person name="Chan C."/>
        </authorList>
    </citation>
    <scope>NUCLEOTIDE SEQUENCE</scope>
</reference>
<evidence type="ECO:0000313" key="3">
    <source>
        <dbReference type="Proteomes" id="UP000654075"/>
    </source>
</evidence>
<accession>A0A813FIM0</accession>
<gene>
    <name evidence="2" type="ORF">PGLA1383_LOCUS31016</name>
</gene>
<comment type="caution">
    <text evidence="2">The sequence shown here is derived from an EMBL/GenBank/DDBJ whole genome shotgun (WGS) entry which is preliminary data.</text>
</comment>
<proteinExistence type="predicted"/>
<evidence type="ECO:0000256" key="1">
    <source>
        <dbReference type="SAM" id="MobiDB-lite"/>
    </source>
</evidence>
<name>A0A813FIM0_POLGL</name>
<dbReference type="EMBL" id="CAJNNV010025222">
    <property type="protein sequence ID" value="CAE8613240.1"/>
    <property type="molecule type" value="Genomic_DNA"/>
</dbReference>
<keyword evidence="3" id="KW-1185">Reference proteome</keyword>
<feature type="compositionally biased region" description="Basic and acidic residues" evidence="1">
    <location>
        <begin position="12"/>
        <end position="22"/>
    </location>
</feature>
<protein>
    <submittedName>
        <fullName evidence="2">Uncharacterized protein</fullName>
    </submittedName>
</protein>